<dbReference type="Proteomes" id="UP000218263">
    <property type="component" value="Chromosome"/>
</dbReference>
<evidence type="ECO:0000313" key="1">
    <source>
        <dbReference type="EMBL" id="BAU55502.1"/>
    </source>
</evidence>
<gene>
    <name evidence="1" type="ORF">MgSA37_03691</name>
</gene>
<organism evidence="1 2">
    <name type="scientific">Mucilaginibacter gotjawali</name>
    <dbReference type="NCBI Taxonomy" id="1550579"/>
    <lineage>
        <taxon>Bacteria</taxon>
        <taxon>Pseudomonadati</taxon>
        <taxon>Bacteroidota</taxon>
        <taxon>Sphingobacteriia</taxon>
        <taxon>Sphingobacteriales</taxon>
        <taxon>Sphingobacteriaceae</taxon>
        <taxon>Mucilaginibacter</taxon>
    </lineage>
</organism>
<accession>A0A0X8X5J1</accession>
<dbReference type="KEGG" id="mgot:MgSA37_03691"/>
<protein>
    <submittedName>
        <fullName evidence="1">Uncharacterized protein</fullName>
    </submittedName>
</protein>
<name>A0A0X8X5J1_9SPHI</name>
<keyword evidence="2" id="KW-1185">Reference proteome</keyword>
<reference evidence="1 2" key="1">
    <citation type="submission" date="2015-12" db="EMBL/GenBank/DDBJ databases">
        <title>Genome sequence of Mucilaginibacter gotjawali.</title>
        <authorList>
            <person name="Lee J.S."/>
            <person name="Lee K.C."/>
            <person name="Kim K.K."/>
            <person name="Lee B.W."/>
        </authorList>
    </citation>
    <scope>NUCLEOTIDE SEQUENCE [LARGE SCALE GENOMIC DNA]</scope>
    <source>
        <strain evidence="1 2">SA3-7</strain>
    </source>
</reference>
<dbReference type="AlphaFoldDB" id="A0A0X8X5J1"/>
<sequence>MINLAIAYDDNDNELGEYFEESFQFIRDAIDNSLISLHAIPGLDCNEANISACVLGRAKPSIFAGLSHGNSEVLGAGEIFVSVNNCHHFDDTFFYTTGCCAAIELGPALISKGCRCFVGYTDVSFAPDNEDFNAIYIECETYCLKEFLCSEKTIEQAFLEMLDLFDNKIDEFFDMNEIVAAMDLQTNKDRLIPLGDTSLTRKHFIPA</sequence>
<dbReference type="EMBL" id="AP017313">
    <property type="protein sequence ID" value="BAU55502.1"/>
    <property type="molecule type" value="Genomic_DNA"/>
</dbReference>
<evidence type="ECO:0000313" key="2">
    <source>
        <dbReference type="Proteomes" id="UP000218263"/>
    </source>
</evidence>
<dbReference type="RefSeq" id="WP_096353856.1">
    <property type="nucleotide sequence ID" value="NZ_AP017313.1"/>
</dbReference>
<dbReference type="OrthoDB" id="1442264at2"/>
<proteinExistence type="predicted"/>